<evidence type="ECO:0000256" key="3">
    <source>
        <dbReference type="ARBA" id="ARBA00022553"/>
    </source>
</evidence>
<dbReference type="Proteomes" id="UP000317881">
    <property type="component" value="Unassembled WGS sequence"/>
</dbReference>
<dbReference type="AlphaFoldDB" id="A0A4Y3VUW9"/>
<dbReference type="EC" id="2.7.13.3" evidence="2"/>
<dbReference type="InterPro" id="IPR036890">
    <property type="entry name" value="HATPase_C_sf"/>
</dbReference>
<keyword evidence="5" id="KW-0418">Kinase</keyword>
<dbReference type="InterPro" id="IPR013587">
    <property type="entry name" value="Nitrate/nitrite_sensing"/>
</dbReference>
<dbReference type="OrthoDB" id="3502710at2"/>
<evidence type="ECO:0000313" key="9">
    <source>
        <dbReference type="EMBL" id="GEC09551.1"/>
    </source>
</evidence>
<dbReference type="InterPro" id="IPR050980">
    <property type="entry name" value="2C_sensor_his_kinase"/>
</dbReference>
<dbReference type="PANTHER" id="PTHR44936">
    <property type="entry name" value="SENSOR PROTEIN CREC"/>
    <property type="match status" value="1"/>
</dbReference>
<dbReference type="EMBL" id="BJND01000075">
    <property type="protein sequence ID" value="GEC09551.1"/>
    <property type="molecule type" value="Genomic_DNA"/>
</dbReference>
<evidence type="ECO:0000259" key="8">
    <source>
        <dbReference type="SMART" id="SM00387"/>
    </source>
</evidence>
<sequence>MPSLPRAQARLASMKRRSAGGGEPPHPSGEASSRRPRTGRGGMRVRTRLAAALAIPVVAASTLAGLRVNDAVNRADAYGDFHAVAQLSRSATVLIQDLQQERDLAVNPLAQAGAEGDALALQEQQTQRAITAFRAQAKRTPRSERLQRHFTAIDQALATLPTVREAARDHARLVQVVSGYTDIVMPLLGVDNELGGELNQSHSQGWALYTLSLSTAMVSSQRALIANAANDQVLAGDVRASLLASMRIRDVTAQEFRLAMDSTELARYDALMAQPQVRQADEALGLLVAAPGPEVLPASWYQDLTAKLDGLTQLETTVSNRLVEESAARQHEARDEAAADAAVAAGLLGGSALIGFGVSRSLMGRLRRLRGAAVDVAEQRLPELRTALDAGTLKAPCLDDRSLLIPGRDEIAEVSQAFDQVYREAVHLAAGQAQLRENVSAVFRNLSHRNQSLVQRQLVLISALEQDEPDAQQLTRLFQLDHLATRMRRNSENLLVLAGGELGAPATGPVPLLDVVRTAMSEVDQYERIVPHTLPALDIASGAVNDVVHLLAELLENAVAFSSPQTEVTVSGQHLPDERVLVEIRDLGIGMTPEQLTAANAGLEAGPAPDADLSEPMGLYVVGTLAHRHGIQVTLSQGVPGGVCAQVVLPPALAGTPDEPAAGRQCAPARRPVPAGRHRVEAAAALVAGSAGTARGQSAAVEAAAPLPQRIPDTSLAPALAGQSPTPEAGGRPQIARRGAEEVRARLSGFQQGARRAAQDDRLESEGV</sequence>
<evidence type="ECO:0000313" key="10">
    <source>
        <dbReference type="Proteomes" id="UP000317881"/>
    </source>
</evidence>
<dbReference type="InterPro" id="IPR003594">
    <property type="entry name" value="HATPase_dom"/>
</dbReference>
<keyword evidence="10" id="KW-1185">Reference proteome</keyword>
<feature type="region of interest" description="Disordered" evidence="7">
    <location>
        <begin position="1"/>
        <end position="41"/>
    </location>
</feature>
<gene>
    <name evidence="9" type="ORF">SSP24_72060</name>
</gene>
<feature type="region of interest" description="Disordered" evidence="7">
    <location>
        <begin position="706"/>
        <end position="768"/>
    </location>
</feature>
<accession>A0A4Y3VUW9</accession>
<dbReference type="RefSeq" id="WP_141314357.1">
    <property type="nucleotide sequence ID" value="NZ_BJND01000075.1"/>
</dbReference>
<feature type="compositionally biased region" description="Basic and acidic residues" evidence="7">
    <location>
        <begin position="757"/>
        <end position="768"/>
    </location>
</feature>
<dbReference type="GO" id="GO:0004673">
    <property type="term" value="F:protein histidine kinase activity"/>
    <property type="evidence" value="ECO:0007669"/>
    <property type="project" value="UniProtKB-EC"/>
</dbReference>
<evidence type="ECO:0000256" key="5">
    <source>
        <dbReference type="ARBA" id="ARBA00022777"/>
    </source>
</evidence>
<keyword evidence="4" id="KW-0808">Transferase</keyword>
<keyword evidence="6" id="KW-0902">Two-component regulatory system</keyword>
<dbReference type="Gene3D" id="3.30.565.10">
    <property type="entry name" value="Histidine kinase-like ATPase, C-terminal domain"/>
    <property type="match status" value="1"/>
</dbReference>
<name>A0A4Y3VUW9_9ACTN</name>
<keyword evidence="3" id="KW-0597">Phosphoprotein</keyword>
<evidence type="ECO:0000256" key="4">
    <source>
        <dbReference type="ARBA" id="ARBA00022679"/>
    </source>
</evidence>
<dbReference type="SUPFAM" id="SSF55874">
    <property type="entry name" value="ATPase domain of HSP90 chaperone/DNA topoisomerase II/histidine kinase"/>
    <property type="match status" value="1"/>
</dbReference>
<dbReference type="PANTHER" id="PTHR44936:SF9">
    <property type="entry name" value="SENSOR PROTEIN CREC"/>
    <property type="match status" value="1"/>
</dbReference>
<comment type="catalytic activity">
    <reaction evidence="1">
        <text>ATP + protein L-histidine = ADP + protein N-phospho-L-histidine.</text>
        <dbReference type="EC" id="2.7.13.3"/>
    </reaction>
</comment>
<evidence type="ECO:0000256" key="7">
    <source>
        <dbReference type="SAM" id="MobiDB-lite"/>
    </source>
</evidence>
<protein>
    <recommendedName>
        <fullName evidence="2">histidine kinase</fullName>
        <ecNumber evidence="2">2.7.13.3</ecNumber>
    </recommendedName>
</protein>
<dbReference type="GO" id="GO:0000160">
    <property type="term" value="P:phosphorelay signal transduction system"/>
    <property type="evidence" value="ECO:0007669"/>
    <property type="project" value="UniProtKB-KW"/>
</dbReference>
<evidence type="ECO:0000256" key="1">
    <source>
        <dbReference type="ARBA" id="ARBA00000085"/>
    </source>
</evidence>
<evidence type="ECO:0000256" key="2">
    <source>
        <dbReference type="ARBA" id="ARBA00012438"/>
    </source>
</evidence>
<evidence type="ECO:0000256" key="6">
    <source>
        <dbReference type="ARBA" id="ARBA00023012"/>
    </source>
</evidence>
<reference evidence="9 10" key="1">
    <citation type="submission" date="2019-06" db="EMBL/GenBank/DDBJ databases">
        <title>Whole genome shotgun sequence of Streptomyces spinoverrucosus NBRC 14228.</title>
        <authorList>
            <person name="Hosoyama A."/>
            <person name="Uohara A."/>
            <person name="Ohji S."/>
            <person name="Ichikawa N."/>
        </authorList>
    </citation>
    <scope>NUCLEOTIDE SEQUENCE [LARGE SCALE GENOMIC DNA]</scope>
    <source>
        <strain evidence="9 10">NBRC 14228</strain>
    </source>
</reference>
<dbReference type="Pfam" id="PF08376">
    <property type="entry name" value="NIT"/>
    <property type="match status" value="1"/>
</dbReference>
<feature type="domain" description="Histidine kinase/HSP90-like ATPase" evidence="8">
    <location>
        <begin position="542"/>
        <end position="653"/>
    </location>
</feature>
<dbReference type="SMART" id="SM00387">
    <property type="entry name" value="HATPase_c"/>
    <property type="match status" value="1"/>
</dbReference>
<dbReference type="Pfam" id="PF02518">
    <property type="entry name" value="HATPase_c"/>
    <property type="match status" value="1"/>
</dbReference>
<comment type="caution">
    <text evidence="9">The sequence shown here is derived from an EMBL/GenBank/DDBJ whole genome shotgun (WGS) entry which is preliminary data.</text>
</comment>
<proteinExistence type="predicted"/>
<organism evidence="9 10">
    <name type="scientific">Streptomyces spinoverrucosus</name>
    <dbReference type="NCBI Taxonomy" id="284043"/>
    <lineage>
        <taxon>Bacteria</taxon>
        <taxon>Bacillati</taxon>
        <taxon>Actinomycetota</taxon>
        <taxon>Actinomycetes</taxon>
        <taxon>Kitasatosporales</taxon>
        <taxon>Streptomycetaceae</taxon>
        <taxon>Streptomyces</taxon>
    </lineage>
</organism>